<organism evidence="4 5">
    <name type="scientific">Austrofundulus limnaeus</name>
    <name type="common">Annual killifish</name>
    <dbReference type="NCBI Taxonomy" id="52670"/>
    <lineage>
        <taxon>Eukaryota</taxon>
        <taxon>Metazoa</taxon>
        <taxon>Chordata</taxon>
        <taxon>Craniata</taxon>
        <taxon>Vertebrata</taxon>
        <taxon>Euteleostomi</taxon>
        <taxon>Actinopterygii</taxon>
        <taxon>Neopterygii</taxon>
        <taxon>Teleostei</taxon>
        <taxon>Neoteleostei</taxon>
        <taxon>Acanthomorphata</taxon>
        <taxon>Ovalentaria</taxon>
        <taxon>Atherinomorphae</taxon>
        <taxon>Cyprinodontiformes</taxon>
        <taxon>Rivulidae</taxon>
        <taxon>Austrofundulus</taxon>
    </lineage>
</organism>
<feature type="domain" description="Ig-like" evidence="3">
    <location>
        <begin position="95"/>
        <end position="162"/>
    </location>
</feature>
<dbReference type="AlphaFoldDB" id="A0A2I4CHA5"/>
<dbReference type="InParanoid" id="A0A2I4CHA5"/>
<reference evidence="5" key="1">
    <citation type="submission" date="2025-08" db="UniProtKB">
        <authorList>
            <consortium name="RefSeq"/>
        </authorList>
    </citation>
    <scope>IDENTIFICATION</scope>
    <source>
        <strain evidence="5">Quisiro</strain>
        <tissue evidence="5">Liver</tissue>
    </source>
</reference>
<evidence type="ECO:0000256" key="2">
    <source>
        <dbReference type="SAM" id="Phobius"/>
    </source>
</evidence>
<evidence type="ECO:0000256" key="1">
    <source>
        <dbReference type="SAM" id="MobiDB-lite"/>
    </source>
</evidence>
<dbReference type="SUPFAM" id="SSF48726">
    <property type="entry name" value="Immunoglobulin"/>
    <property type="match status" value="1"/>
</dbReference>
<dbReference type="InterPro" id="IPR036179">
    <property type="entry name" value="Ig-like_dom_sf"/>
</dbReference>
<keyword evidence="2" id="KW-1133">Transmembrane helix</keyword>
<keyword evidence="4" id="KW-1185">Reference proteome</keyword>
<dbReference type="InterPro" id="IPR003599">
    <property type="entry name" value="Ig_sub"/>
</dbReference>
<keyword evidence="2" id="KW-0472">Membrane</keyword>
<sequence>MDHNLFHKAFNEKQQINLYCRPPVEKTVTWSLERNGNKTDILTSDGEGTKKHIKGTSKIYDSAADGSFFILKAEISDSGKYFCNNKPAVDVTVIPSGTIIKNVEKGKNITLDCPFVGEESHEPTWSREVAGKSEPLRSPVPVVVKKLRIRKAQLRDFGLYYCDGKPAVYLNVTKDTKHDAATQRTPRTTTVTTMKTTTATSPSPPRTTTPTTTKASASSTPQTSASPPGTTNGRNTHQEKYFFISLLVKSGAIILLTIITLHLICRCRPEIQGVDKQSDLYDDVMADKEPGASLTHDVESYV</sequence>
<proteinExistence type="predicted"/>
<name>A0A2I4CHA5_AUSLI</name>
<dbReference type="OrthoDB" id="5985519at2759"/>
<evidence type="ECO:0000313" key="5">
    <source>
        <dbReference type="RefSeq" id="XP_013879375.1"/>
    </source>
</evidence>
<dbReference type="InterPro" id="IPR007110">
    <property type="entry name" value="Ig-like_dom"/>
</dbReference>
<feature type="compositionally biased region" description="Low complexity" evidence="1">
    <location>
        <begin position="182"/>
        <end position="201"/>
    </location>
</feature>
<dbReference type="SMART" id="SM00409">
    <property type="entry name" value="IG"/>
    <property type="match status" value="2"/>
</dbReference>
<dbReference type="InterPro" id="IPR013783">
    <property type="entry name" value="Ig-like_fold"/>
</dbReference>
<protein>
    <submittedName>
        <fullName evidence="5">Uncharacterized protein LOC106528688</fullName>
    </submittedName>
</protein>
<dbReference type="RefSeq" id="XP_013879375.1">
    <property type="nucleotide sequence ID" value="XM_014023921.1"/>
</dbReference>
<dbReference type="PROSITE" id="PS50835">
    <property type="entry name" value="IG_LIKE"/>
    <property type="match status" value="1"/>
</dbReference>
<evidence type="ECO:0000313" key="4">
    <source>
        <dbReference type="Proteomes" id="UP000192220"/>
    </source>
</evidence>
<feature type="transmembrane region" description="Helical" evidence="2">
    <location>
        <begin position="241"/>
        <end position="264"/>
    </location>
</feature>
<dbReference type="Proteomes" id="UP000192220">
    <property type="component" value="Unplaced"/>
</dbReference>
<feature type="unsure residue" description="D or N" evidence="5">
    <location>
        <position position="90"/>
    </location>
</feature>
<gene>
    <name evidence="5" type="primary">LOC106528688</name>
</gene>
<feature type="region of interest" description="Disordered" evidence="1">
    <location>
        <begin position="176"/>
        <end position="235"/>
    </location>
</feature>
<keyword evidence="2" id="KW-0812">Transmembrane</keyword>
<dbReference type="Gene3D" id="2.60.40.10">
    <property type="entry name" value="Immunoglobulins"/>
    <property type="match status" value="2"/>
</dbReference>
<feature type="compositionally biased region" description="Low complexity" evidence="1">
    <location>
        <begin position="208"/>
        <end position="231"/>
    </location>
</feature>
<accession>A0A2I4CHA5</accession>
<evidence type="ECO:0000259" key="3">
    <source>
        <dbReference type="PROSITE" id="PS50835"/>
    </source>
</evidence>
<dbReference type="KEGG" id="alim:106528688"/>